<feature type="signal peptide" evidence="2">
    <location>
        <begin position="1"/>
        <end position="17"/>
    </location>
</feature>
<dbReference type="GeneID" id="19879548"/>
<feature type="compositionally biased region" description="Basic and acidic residues" evidence="1">
    <location>
        <begin position="291"/>
        <end position="310"/>
    </location>
</feature>
<evidence type="ECO:0000313" key="4">
    <source>
        <dbReference type="Proteomes" id="UP000011081"/>
    </source>
</evidence>
<dbReference type="HOGENOM" id="CLU_516011_0_0_1"/>
<feature type="region of interest" description="Disordered" evidence="1">
    <location>
        <begin position="400"/>
        <end position="443"/>
    </location>
</feature>
<dbReference type="AlphaFoldDB" id="L2GUQ2"/>
<organism evidence="3 4">
    <name type="scientific">Vavraia culicis (isolate floridensis)</name>
    <name type="common">Microsporidian parasite</name>
    <dbReference type="NCBI Taxonomy" id="948595"/>
    <lineage>
        <taxon>Eukaryota</taxon>
        <taxon>Fungi</taxon>
        <taxon>Fungi incertae sedis</taxon>
        <taxon>Microsporidia</taxon>
        <taxon>Pleistophoridae</taxon>
        <taxon>Vavraia</taxon>
    </lineage>
</organism>
<dbReference type="InParanoid" id="L2GUQ2"/>
<evidence type="ECO:0000313" key="3">
    <source>
        <dbReference type="EMBL" id="ELA46830.1"/>
    </source>
</evidence>
<reference evidence="4" key="1">
    <citation type="submission" date="2011-03" db="EMBL/GenBank/DDBJ databases">
        <title>The genome sequence of Vavraia culicis strain floridensis.</title>
        <authorList>
            <consortium name="The Broad Institute Genome Sequencing Platform"/>
            <person name="Cuomo C."/>
            <person name="Becnel J."/>
            <person name="Sanscrainte N."/>
            <person name="Young S.K."/>
            <person name="Zeng Q."/>
            <person name="Gargeya S."/>
            <person name="Fitzgerald M."/>
            <person name="Haas B."/>
            <person name="Abouelleil A."/>
            <person name="Alvarado L."/>
            <person name="Arachchi H.M."/>
            <person name="Berlin A."/>
            <person name="Chapman S.B."/>
            <person name="Gearin G."/>
            <person name="Goldberg J."/>
            <person name="Griggs A."/>
            <person name="Gujja S."/>
            <person name="Hansen M."/>
            <person name="Heiman D."/>
            <person name="Howarth C."/>
            <person name="Larimer J."/>
            <person name="Lui A."/>
            <person name="MacDonald P.J.P."/>
            <person name="McCowen C."/>
            <person name="Montmayeur A."/>
            <person name="Murphy C."/>
            <person name="Neiman D."/>
            <person name="Pearson M."/>
            <person name="Priest M."/>
            <person name="Roberts A."/>
            <person name="Saif S."/>
            <person name="Shea T."/>
            <person name="Sisk P."/>
            <person name="Stolte C."/>
            <person name="Sykes S."/>
            <person name="Wortman J."/>
            <person name="Nusbaum C."/>
            <person name="Birren B."/>
        </authorList>
    </citation>
    <scope>NUCLEOTIDE SEQUENCE [LARGE SCALE GENOMIC DNA]</scope>
    <source>
        <strain evidence="4">floridensis</strain>
    </source>
</reference>
<feature type="compositionally biased region" description="Polar residues" evidence="1">
    <location>
        <begin position="471"/>
        <end position="481"/>
    </location>
</feature>
<evidence type="ECO:0000256" key="1">
    <source>
        <dbReference type="SAM" id="MobiDB-lite"/>
    </source>
</evidence>
<dbReference type="RefSeq" id="XP_008074691.1">
    <property type="nucleotide sequence ID" value="XM_008076500.1"/>
</dbReference>
<sequence length="528" mass="58499">MLFYTLCLVVMVSASCGISDWIEFEDSLFLDEVSDDCLSDYDHCYESDQNIQNLFEASYAPDIMHVQGNEQKAMICDNFIVEIVKSTVQGQYDVKADRGLVSFLQDVQKNLDDGVIDTRVYVYIAKRMYSKLLGHTTDKIFELSQDDFFVRYKAEELESLLSRAMSADSFLRSEGVLVLKKMLEKVQETLSYRTRQMYKNGKRPMYRYSYYNDKQPEMRLEVVDMWLECLKRTLLILIDNWKPEELIIKEQGYKMAKLGVLLEAGPESGKVIWVRLLGKAELFDRNNRVIDNKNGKKNAASKDAKNETNETKSGCLRPITQSNNAPKIDRPVVLGLADSPKRCFNSGMEQNDTSRTQLADNKGTVLKKKSLKWSDRLITGSNQSGSSTDSAYHSTNIVRTDGNHSAENLGPASLSGEDAITHVSGDTSTDGNHSAENLGPASLSGEDAITHVNVGTSTDDIRMSSVTDQPVVHGTTSNGANDSLLAHTNVGSDGTPGMPGRPETPDADTTNGASTLVDDLPDRPASSL</sequence>
<dbReference type="VEuPathDB" id="MicrosporidiaDB:VCUG_01674"/>
<protein>
    <submittedName>
        <fullName evidence="3">Uncharacterized protein</fullName>
    </submittedName>
</protein>
<accession>L2GUQ2</accession>
<proteinExistence type="predicted"/>
<dbReference type="EMBL" id="GL877431">
    <property type="protein sequence ID" value="ELA46830.1"/>
    <property type="molecule type" value="Genomic_DNA"/>
</dbReference>
<keyword evidence="4" id="KW-1185">Reference proteome</keyword>
<feature type="region of interest" description="Disordered" evidence="1">
    <location>
        <begin position="291"/>
        <end position="327"/>
    </location>
</feature>
<evidence type="ECO:0000256" key="2">
    <source>
        <dbReference type="SAM" id="SignalP"/>
    </source>
</evidence>
<feature type="region of interest" description="Disordered" evidence="1">
    <location>
        <begin position="471"/>
        <end position="528"/>
    </location>
</feature>
<keyword evidence="2" id="KW-0732">Signal</keyword>
<feature type="compositionally biased region" description="Polar residues" evidence="1">
    <location>
        <begin position="424"/>
        <end position="435"/>
    </location>
</feature>
<name>L2GUQ2_VAVCU</name>
<dbReference type="Proteomes" id="UP000011081">
    <property type="component" value="Unassembled WGS sequence"/>
</dbReference>
<feature type="chain" id="PRO_5003960391" evidence="2">
    <location>
        <begin position="18"/>
        <end position="528"/>
    </location>
</feature>
<gene>
    <name evidence="3" type="ORF">VCUG_01674</name>
</gene>